<dbReference type="RefSeq" id="WP_163820859.1">
    <property type="nucleotide sequence ID" value="NZ_JAAGOB010000016.1"/>
</dbReference>
<keyword evidence="4" id="KW-1185">Reference proteome</keyword>
<dbReference type="CDD" id="cd00995">
    <property type="entry name" value="PBP2_NikA_DppA_OppA_like"/>
    <property type="match status" value="1"/>
</dbReference>
<feature type="signal peptide" evidence="1">
    <location>
        <begin position="1"/>
        <end position="24"/>
    </location>
</feature>
<dbReference type="PANTHER" id="PTHR30290:SF83">
    <property type="entry name" value="ABC TRANSPORTER SUBSTRATE-BINDING PROTEIN"/>
    <property type="match status" value="1"/>
</dbReference>
<feature type="domain" description="Solute-binding protein family 5" evidence="2">
    <location>
        <begin position="78"/>
        <end position="467"/>
    </location>
</feature>
<protein>
    <submittedName>
        <fullName evidence="3">ABC transporter substrate-binding protein</fullName>
    </submittedName>
</protein>
<reference evidence="3 4" key="1">
    <citation type="submission" date="2020-02" db="EMBL/GenBank/DDBJ databases">
        <authorList>
            <person name="Li X.-J."/>
            <person name="Feng X.-M."/>
        </authorList>
    </citation>
    <scope>NUCLEOTIDE SEQUENCE [LARGE SCALE GENOMIC DNA]</scope>
    <source>
        <strain evidence="3 4">CGMCC 4.7225</strain>
    </source>
</reference>
<dbReference type="Gene3D" id="3.40.190.10">
    <property type="entry name" value="Periplasmic binding protein-like II"/>
    <property type="match status" value="1"/>
</dbReference>
<evidence type="ECO:0000313" key="3">
    <source>
        <dbReference type="EMBL" id="NED98068.1"/>
    </source>
</evidence>
<dbReference type="InterPro" id="IPR030678">
    <property type="entry name" value="Peptide/Ni-bd"/>
</dbReference>
<dbReference type="SUPFAM" id="SSF53850">
    <property type="entry name" value="Periplasmic binding protein-like II"/>
    <property type="match status" value="1"/>
</dbReference>
<dbReference type="Proteomes" id="UP000469185">
    <property type="component" value="Unassembled WGS sequence"/>
</dbReference>
<dbReference type="PROSITE" id="PS51257">
    <property type="entry name" value="PROKAR_LIPOPROTEIN"/>
    <property type="match status" value="1"/>
</dbReference>
<accession>A0A6N9YTA4</accession>
<comment type="caution">
    <text evidence="3">The sequence shown here is derived from an EMBL/GenBank/DDBJ whole genome shotgun (WGS) entry which is preliminary data.</text>
</comment>
<dbReference type="GO" id="GO:0043190">
    <property type="term" value="C:ATP-binding cassette (ABC) transporter complex"/>
    <property type="evidence" value="ECO:0007669"/>
    <property type="project" value="InterPro"/>
</dbReference>
<sequence>MGMSARVAWSVVVGAALVLSGCGADGPAGDGGGDRSITVRGCAPENPLVPGMTMESCGGQVVDQLFSKLIRYDPDTAEPVYEIAESIDSEDNTTWTVTLRSGWTFHNGDPVTSQSFVDAWNWVAYAPNGTLNSYFFRMIEGYADLQPREAITPDVEITPGMVEKSEMSGLRVIDDLTFEVTLSQPESSFPLRVGYAAFAPMPDEFFADPEAFGRNPIGTGPFEFVEWSQSSEIRLRAYDGYQGAVTPQIDEVTFRIYQDDLAAYNDLQADNVDVIPQLPVSALADDTYQDDLGDRYVEKEALVVSTISFAPEAVDPNVADPRLRQAISMAIDREAITEQIFHGTRQPATGWVAPGVAGYQADVCGVYCTYEPERARELYDEAGGYEGTLTLAYNSDGDNRPWVDAVCNSITEVLDVECAGVPIPDFGTFRSRVNAREVAGMFRNLWQADYPSIENFLAPVYATGASSNDSDYSNPEFDELITEAASLKGDAALAKYNEAEALLPADMPSIPLWYATTVAGYSTKVDNVKITPFQTIDLLSVTIR</sequence>
<keyword evidence="1" id="KW-0732">Signal</keyword>
<evidence type="ECO:0000256" key="1">
    <source>
        <dbReference type="SAM" id="SignalP"/>
    </source>
</evidence>
<proteinExistence type="predicted"/>
<feature type="chain" id="PRO_5026843534" evidence="1">
    <location>
        <begin position="25"/>
        <end position="544"/>
    </location>
</feature>
<dbReference type="InterPro" id="IPR000914">
    <property type="entry name" value="SBP_5_dom"/>
</dbReference>
<gene>
    <name evidence="3" type="ORF">G1H11_22475</name>
</gene>
<evidence type="ECO:0000259" key="2">
    <source>
        <dbReference type="Pfam" id="PF00496"/>
    </source>
</evidence>
<dbReference type="PIRSF" id="PIRSF002741">
    <property type="entry name" value="MppA"/>
    <property type="match status" value="1"/>
</dbReference>
<dbReference type="GO" id="GO:1904680">
    <property type="term" value="F:peptide transmembrane transporter activity"/>
    <property type="evidence" value="ECO:0007669"/>
    <property type="project" value="TreeGrafter"/>
</dbReference>
<dbReference type="Gene3D" id="3.90.76.10">
    <property type="entry name" value="Dipeptide-binding Protein, Domain 1"/>
    <property type="match status" value="1"/>
</dbReference>
<organism evidence="3 4">
    <name type="scientific">Phytoactinopolyspora alkaliphila</name>
    <dbReference type="NCBI Taxonomy" id="1783498"/>
    <lineage>
        <taxon>Bacteria</taxon>
        <taxon>Bacillati</taxon>
        <taxon>Actinomycetota</taxon>
        <taxon>Actinomycetes</taxon>
        <taxon>Jiangellales</taxon>
        <taxon>Jiangellaceae</taxon>
        <taxon>Phytoactinopolyspora</taxon>
    </lineage>
</organism>
<dbReference type="Pfam" id="PF00496">
    <property type="entry name" value="SBP_bac_5"/>
    <property type="match status" value="1"/>
</dbReference>
<name>A0A6N9YTA4_9ACTN</name>
<dbReference type="AlphaFoldDB" id="A0A6N9YTA4"/>
<dbReference type="GO" id="GO:0015833">
    <property type="term" value="P:peptide transport"/>
    <property type="evidence" value="ECO:0007669"/>
    <property type="project" value="TreeGrafter"/>
</dbReference>
<evidence type="ECO:0000313" key="4">
    <source>
        <dbReference type="Proteomes" id="UP000469185"/>
    </source>
</evidence>
<dbReference type="PANTHER" id="PTHR30290">
    <property type="entry name" value="PERIPLASMIC BINDING COMPONENT OF ABC TRANSPORTER"/>
    <property type="match status" value="1"/>
</dbReference>
<dbReference type="InterPro" id="IPR039424">
    <property type="entry name" value="SBP_5"/>
</dbReference>
<dbReference type="GO" id="GO:0042597">
    <property type="term" value="C:periplasmic space"/>
    <property type="evidence" value="ECO:0007669"/>
    <property type="project" value="UniProtKB-ARBA"/>
</dbReference>
<dbReference type="Gene3D" id="3.10.105.10">
    <property type="entry name" value="Dipeptide-binding Protein, Domain 3"/>
    <property type="match status" value="1"/>
</dbReference>
<dbReference type="EMBL" id="JAAGOB010000016">
    <property type="protein sequence ID" value="NED98068.1"/>
    <property type="molecule type" value="Genomic_DNA"/>
</dbReference>